<dbReference type="GO" id="GO:0043565">
    <property type="term" value="F:sequence-specific DNA binding"/>
    <property type="evidence" value="ECO:0007669"/>
    <property type="project" value="TreeGrafter"/>
</dbReference>
<dbReference type="InterPro" id="IPR036388">
    <property type="entry name" value="WH-like_DNA-bd_sf"/>
</dbReference>
<keyword evidence="4" id="KW-0804">Transcription</keyword>
<dbReference type="InterPro" id="IPR000847">
    <property type="entry name" value="LysR_HTH_N"/>
</dbReference>
<evidence type="ECO:0000256" key="3">
    <source>
        <dbReference type="ARBA" id="ARBA00023125"/>
    </source>
</evidence>
<keyword evidence="2" id="KW-0805">Transcription regulation</keyword>
<comment type="similarity">
    <text evidence="1">Belongs to the LysR transcriptional regulatory family.</text>
</comment>
<dbReference type="Gene3D" id="3.40.190.290">
    <property type="match status" value="1"/>
</dbReference>
<evidence type="ECO:0000256" key="2">
    <source>
        <dbReference type="ARBA" id="ARBA00023015"/>
    </source>
</evidence>
<dbReference type="SUPFAM" id="SSF46785">
    <property type="entry name" value="Winged helix' DNA-binding domain"/>
    <property type="match status" value="1"/>
</dbReference>
<dbReference type="PANTHER" id="PTHR30427:SF1">
    <property type="entry name" value="TRANSCRIPTIONAL ACTIVATOR PROTEIN LYSR"/>
    <property type="match status" value="1"/>
</dbReference>
<dbReference type="AlphaFoldDB" id="A0A410GEG5"/>
<name>A0A410GEG5_9BURK</name>
<dbReference type="Pfam" id="PF03466">
    <property type="entry name" value="LysR_substrate"/>
    <property type="match status" value="1"/>
</dbReference>
<evidence type="ECO:0000259" key="5">
    <source>
        <dbReference type="PROSITE" id="PS50931"/>
    </source>
</evidence>
<dbReference type="KEGG" id="pus:CKA81_13010"/>
<dbReference type="RefSeq" id="WP_128355651.1">
    <property type="nucleotide sequence ID" value="NZ_CP022987.1"/>
</dbReference>
<sequence>MSLNLRQIEVFRAIMLTQSITGASQLLHVSQPAVSRLLSYIETRVGFVLFERIKGRLYATPEARQLFQEVETVYKGVQRINQSINDLVEKRSLALRLCCSPSLSQTLAPKALAMLGSRYPEARILLDTKNMADMINALLTQEFEFGISIQPIEHPNLECLPIYESPLNVAVPPGHKLAESSMLTVEDIAQERYIAYGLDTPLGILLDMVFRSQGIEIRPAVEVRHTHTACALVQNGAGVAIIDGLSVNGRSWPSIVTRPLAPHTVITICAVYSKFHPLSMIGRELLALLLGNTTYKELVSAR</sequence>
<dbReference type="Gene3D" id="1.10.10.10">
    <property type="entry name" value="Winged helix-like DNA-binding domain superfamily/Winged helix DNA-binding domain"/>
    <property type="match status" value="1"/>
</dbReference>
<dbReference type="PRINTS" id="PR00039">
    <property type="entry name" value="HTHLYSR"/>
</dbReference>
<evidence type="ECO:0000256" key="1">
    <source>
        <dbReference type="ARBA" id="ARBA00009437"/>
    </source>
</evidence>
<reference evidence="6 7" key="1">
    <citation type="submission" date="2017-08" db="EMBL/GenBank/DDBJ databases">
        <authorList>
            <person name="Park S.-J."/>
            <person name="Kim H."/>
        </authorList>
    </citation>
    <scope>NUCLEOTIDE SEQUENCE [LARGE SCALE GENOMIC DNA]</scope>
    <source>
        <strain evidence="7">ye3</strain>
    </source>
</reference>
<dbReference type="OrthoDB" id="110033at2"/>
<dbReference type="InterPro" id="IPR036390">
    <property type="entry name" value="WH_DNA-bd_sf"/>
</dbReference>
<dbReference type="CDD" id="cd08415">
    <property type="entry name" value="PBP2_LysR_opines_like"/>
    <property type="match status" value="1"/>
</dbReference>
<keyword evidence="7" id="KW-1185">Reference proteome</keyword>
<dbReference type="InterPro" id="IPR005119">
    <property type="entry name" value="LysR_subst-bd"/>
</dbReference>
<dbReference type="GO" id="GO:0010628">
    <property type="term" value="P:positive regulation of gene expression"/>
    <property type="evidence" value="ECO:0007669"/>
    <property type="project" value="TreeGrafter"/>
</dbReference>
<dbReference type="GO" id="GO:0003700">
    <property type="term" value="F:DNA-binding transcription factor activity"/>
    <property type="evidence" value="ECO:0007669"/>
    <property type="project" value="InterPro"/>
</dbReference>
<dbReference type="Proteomes" id="UP000283474">
    <property type="component" value="Chromosome"/>
</dbReference>
<evidence type="ECO:0000313" key="6">
    <source>
        <dbReference type="EMBL" id="QAA94655.1"/>
    </source>
</evidence>
<dbReference type="PROSITE" id="PS50931">
    <property type="entry name" value="HTH_LYSR"/>
    <property type="match status" value="1"/>
</dbReference>
<protein>
    <recommendedName>
        <fullName evidence="5">HTH lysR-type domain-containing protein</fullName>
    </recommendedName>
</protein>
<organism evidence="6 7">
    <name type="scientific">Pollutimonas thiosulfatoxidans</name>
    <dbReference type="NCBI Taxonomy" id="2028345"/>
    <lineage>
        <taxon>Bacteria</taxon>
        <taxon>Pseudomonadati</taxon>
        <taxon>Pseudomonadota</taxon>
        <taxon>Betaproteobacteria</taxon>
        <taxon>Burkholderiales</taxon>
        <taxon>Alcaligenaceae</taxon>
        <taxon>Pollutimonas</taxon>
    </lineage>
</organism>
<dbReference type="InterPro" id="IPR037424">
    <property type="entry name" value="NocR_PBP2"/>
</dbReference>
<dbReference type="Pfam" id="PF00126">
    <property type="entry name" value="HTH_1"/>
    <property type="match status" value="1"/>
</dbReference>
<proteinExistence type="inferred from homology"/>
<feature type="domain" description="HTH lysR-type" evidence="5">
    <location>
        <begin position="3"/>
        <end position="60"/>
    </location>
</feature>
<dbReference type="EMBL" id="CP022987">
    <property type="protein sequence ID" value="QAA94655.1"/>
    <property type="molecule type" value="Genomic_DNA"/>
</dbReference>
<dbReference type="PANTHER" id="PTHR30427">
    <property type="entry name" value="TRANSCRIPTIONAL ACTIVATOR PROTEIN LYSR"/>
    <property type="match status" value="1"/>
</dbReference>
<accession>A0A410GEG5</accession>
<evidence type="ECO:0000313" key="7">
    <source>
        <dbReference type="Proteomes" id="UP000283474"/>
    </source>
</evidence>
<keyword evidence="3" id="KW-0238">DNA-binding</keyword>
<dbReference type="SUPFAM" id="SSF53850">
    <property type="entry name" value="Periplasmic binding protein-like II"/>
    <property type="match status" value="1"/>
</dbReference>
<gene>
    <name evidence="6" type="ORF">CKA81_13010</name>
</gene>
<evidence type="ECO:0000256" key="4">
    <source>
        <dbReference type="ARBA" id="ARBA00023163"/>
    </source>
</evidence>